<evidence type="ECO:0000256" key="5">
    <source>
        <dbReference type="ARBA" id="ARBA00022737"/>
    </source>
</evidence>
<dbReference type="InterPro" id="IPR013602">
    <property type="entry name" value="Dynein_heavy_linker"/>
</dbReference>
<dbReference type="Pfam" id="PF17857">
    <property type="entry name" value="AAA_lid_1"/>
    <property type="match status" value="1"/>
</dbReference>
<dbReference type="Gene3D" id="3.20.180.20">
    <property type="entry name" value="Dynein heavy chain, N-terminal domain 2"/>
    <property type="match status" value="1"/>
</dbReference>
<evidence type="ECO:0000256" key="10">
    <source>
        <dbReference type="ARBA" id="ARBA00023069"/>
    </source>
</evidence>
<keyword evidence="17" id="KW-1185">Reference proteome</keyword>
<evidence type="ECO:0000313" key="16">
    <source>
        <dbReference type="EMBL" id="KAH0577348.1"/>
    </source>
</evidence>
<comment type="caution">
    <text evidence="16">The sequence shown here is derived from an EMBL/GenBank/DDBJ whole genome shotgun (WGS) entry which is preliminary data.</text>
</comment>
<dbReference type="SUPFAM" id="SSF52540">
    <property type="entry name" value="P-loop containing nucleoside triphosphate hydrolases"/>
    <property type="match status" value="4"/>
</dbReference>
<accession>A0A9P8M0H3</accession>
<keyword evidence="3" id="KW-0963">Cytoplasm</keyword>
<evidence type="ECO:0000256" key="9">
    <source>
        <dbReference type="ARBA" id="ARBA00023054"/>
    </source>
</evidence>
<dbReference type="GO" id="GO:0005874">
    <property type="term" value="C:microtubule"/>
    <property type="evidence" value="ECO:0007669"/>
    <property type="project" value="UniProtKB-KW"/>
</dbReference>
<evidence type="ECO:0000256" key="13">
    <source>
        <dbReference type="ARBA" id="ARBA00023273"/>
    </source>
</evidence>
<dbReference type="FunFam" id="1.10.8.710:FF:000002">
    <property type="entry name" value="dynein heavy chain 17, axonemal"/>
    <property type="match status" value="1"/>
</dbReference>
<dbReference type="GO" id="GO:0008569">
    <property type="term" value="F:minus-end-directed microtubule motor activity"/>
    <property type="evidence" value="ECO:0007669"/>
    <property type="project" value="InterPro"/>
</dbReference>
<keyword evidence="7" id="KW-0067">ATP-binding</keyword>
<keyword evidence="6" id="KW-0547">Nucleotide-binding</keyword>
<keyword evidence="12" id="KW-0206">Cytoskeleton</keyword>
<dbReference type="InterPro" id="IPR004273">
    <property type="entry name" value="Dynein_heavy_D6_P-loop"/>
</dbReference>
<dbReference type="InterPro" id="IPR035699">
    <property type="entry name" value="AAA_6"/>
</dbReference>
<dbReference type="InterPro" id="IPR003593">
    <property type="entry name" value="AAA+_ATPase"/>
</dbReference>
<dbReference type="Pfam" id="PF12777">
    <property type="entry name" value="MT"/>
    <property type="match status" value="1"/>
</dbReference>
<dbReference type="Pfam" id="PF18199">
    <property type="entry name" value="Dynein_C"/>
    <property type="match status" value="1"/>
</dbReference>
<evidence type="ECO:0000313" key="17">
    <source>
        <dbReference type="Proteomes" id="UP000018208"/>
    </source>
</evidence>
<sequence length="5158" mass="585191">MQNFTPLRLNMADRIITYLADVASRVLCTPPKLTLTSLDCETTATFLEASDQPLFITQHGDQILVKSSPPTTDSVILIITRRIEAGDEPTAIEAPEDCGPQQFKLAMISQLNFMVNEPNVLRSISDSLDKIFPAMMPGQNESELTFQSKKLAVQASTTDQQLKSDFTISIPEDIVIGNAKAAQSDVATMNNILKQLELWTPIVQKAFDTYNQLTHQSDTPMDEIELWRHRSALIGTLYENMMTPEFKKLIQVIEPVTNQVVTHFITLRTELTKNCLESRDNTRFLSTLERHFKLLQRAPIQTLPDVINSLYAAIRMVWTISRYYNTEERLLPLMEKIALQICRRVQSSIIVSELFSTTVKPVQGSSYGENIKDQLFGIQLLKATKSVLLKWSDSYYQTRTQIEEHNKEARRWEFDKQILFKNTNFQTERINVLIKCVEQIQEFDQIISTDVQQVTGDTGGVRMVKAMIAELPEKLIAFGDEIWNIDNNEAFQEIITLFNINVKKAEVRSFEFIDQSFTKLRSVSQALDLIIKLQTAQQISNSSSILANHMKTKTEDIIQQYVTELTRTEKEFDLKHKSPPIGIDLPKIAGTLVWCRSLYAAIKTPMDQIKQLPKESQELLVTKEASSVFSGIQQSLKSYEKLIFNRWKQEADAIIMKSLSSPLLGEKPVVNIDILRSNNDTEFIIQENERVKNPPLDALKSDENITYISPSVTALILRRQQHEMCVNFPPELNELIDEVKILDRLGFSVGETALNVALQKQKYEKHAEGLKQLINQINSALSEFLTAQALDDVKTNNITTETAHVLIEKAVQKASIIIRPGFGPLNWNSLSVDDYLERSISAASELQQTCQQMLKTIGNVEQNIKFIKNTKLVPSQQILFSGSELSYAAANPQNLVNVSIDPTKYANLPPEQAMRAAARDMELKAAAMNEKMFEDLASLSLQEFSERIEEYRNRQVTLALEKYSGLTQLLLKIEENANLGNDTGKLEKYYKFWAQKVFNALIQMVTNALKDYNTLIKGQTVNNKEINNKFLKYNYTPLFHLQASLQLPEILVNPSIEQLRNTLNYQVEAIARVAQPFVLWEDGTVKQHNFESATSQKGAQILISSDATTLRKSELFEFRKQAQLDDVTLQEEVVVRSFHIQVINQSTVTTIITDIQEKVQQTLVEIQKYVNSWSKFTDFYKNQRLQVINKFQQFELSSSDFDYLLHFFTSTAQFLEQGKQEKTFVLNSNKKREKASLLTVLVDGQSQESNEIDDLQSFKIDENSFFRIPENCNLMQSLPFSGEISSHPPYRAIVVFCILEGTQLAESIINECYLWRDCVMRMVIEKARPLLLELYQTCDLELKQVSEECAVIDNLKSVLQTIVRIQQNTMSIELKSEGVFELYRLIYLYDGIIGNSEHDQEVQLLSLQSNSDFISEITQHLNYGFSYGSLFKFVQNCETMAELCNSEVGPLATTSITTGGSGQPSGIELSFLTGKSENMKKKIFKTVNCKIHHVEMVAAQDFKRKWETIQVHSGLIDGALDATKKKFSDVTAKQSKEFEKQLQAFILQFKESGPMQPIQLYNQEFNKQQIDNTFVPSRSISQTLDVVSDVYSEIKSKLDAMIKEKDKTLLAQRLFNQEPISCAGLPAVEREMDKFGTILVVYGNVKENFSDWDRILFAQLNAKMLETGCDTLMVQLARLGVDFKHHKCYELVETMIIQYKQSIPLLEDLTNKALRQRHWVKVEEACNQQIFSGNENSNLTLGQITSLDLSKYKDAISDIVIGAQKELQIESDLAKIAEIWTQTRLPIQKFTNSKGKERGYVLRSLDEIMLIIEDNSMSLQSMSSSKYVAVFTSDVRLWEKRLGIISDVLESWLQYQRQWMYLEGIFAGSEDLRVQLPDEAKRFDRIDMAFVKLMSEMGKTNPNVYDACSASGRLDMIKAQIASMDACQKALTDYLNSKRSQYQRFYFISDDELLSILGSASDPTSVQEHMRKMFDNVASLEFQRGSNNIVIGMNSPEGEQLMYNTIVKIEQNAPIEQWMTQIDNEMKESLRIAIKTGIYDFGANYAQQDRVQWVHKHIGQVCIVASEVYHTWDCEDAFRLINSDSDNTENHNAMKVNLQRKNEQIDNLVTEIRTDLSKTARIKINTLLIVDIHHQTILDELIKQNVIKTSDFNYESQLRFYYLARQDNLQILQTTPPAHPYLFEYQGLGGRLVVTPLLDRLNMTITTALNKGFFGAPAGPAGTGKTEGVKDLSKQLGRMCVVINCSEGLDVRAMGSILSGACEAGCWICFDEFNRIEPAVLSVISQQVKIILNALKLCTVQEGSKDIPSVKFLFEGRDIVLRNTAGVFCTMNPGYAGRSELPDNLKVLFRPVVMSKPNLSTICENMLFSEGFVTARVLAMKMTVLYKLASEQLSKQYHYDFGLRALKSVLVNAGKLKRQQPDEDEDRVLMRALRDMNLPKFIFEDVPLFMGLITDLCPGIKIDEDTPKEGGKESKKSAVLDMKAAAQNALSALSMEVIPDQVLKVQQFYDTLGSRHSVMMVGPTGGGKSVIRQAYARANSEMGIKTFYQIVNPKAQTVNELYGVLNPDTREWQDGLLSKIFRNLNSPEFSGNDKVQNIILFDGDVDALWIENMNSVMDDNKLLTLPNNERIRMLDNCKLVFEVADLQYASPATVSRCGMVWVDTKNLGYAPRFMRWIREKFTSAGSGEQKTDLTDAKNNALQLYNKYIPQLLDYIYNGVRINSSSGQPEVVGLLKLAMPVTDLNLVNQFCVLFDDCVKKAEEGSDQVLKYPQDVVFSQYKASILNDPLILEALFLFCIIWSIGAGVDEHERGNLDSYLRELSGLPMKSGVATNETVSASHFPGGIITSASSSGIGGQQQSTLFDFYFDLRRQVWCPWSSFLLPYQPGPDRSFANIVVETQDTIRNTWVLDTFVKAGRNVLFVGESGTAKTTIVKNYLRSLDPETFNTLSMNFSSRTGATEVQTALEDNLEKRLKDLGPPAGKKLVFFVDEISMPTIDIYGTQQPIALLKLFTEGKGIYDKKALIWKKVIDVQSIGCLPIPGGSHNKLDPRFVSLFCSLNIATPSEDALTHIYSSILSSHLKSANFQFDLSDSEANYRYIDTLSKKLTTATLVVYTATLQALSPTPSRFHYLFNLRDLSRVYEGLTFASPDKFKNTSLLLKLWRNEFTRIFCDRLICQEDKDLVNNKIASTINEYFGDVDQLDVVLDNNLIFGDFREIPKLLENYDSQRNGIEPENVCFRSYEELIDGEPEERQAHKNEDDDIIDEAEAEKQPEIVEEEQKQPEEVDESVYRLARKLAHLGLDSYNQHIKPPLHGIVLFDDAVSHLLRLHKILRTPKGCALLVGYGGSGRRSLTRLATYMAGYELFEIQLSKSYTEVNFKEDLKSLYMRLAPPANINKQITFLFTDQHVADESFLEAINSILTTGIVPALFSSDEKEQCINLVRNLAIENGVPETKDALWTFFVNSCRERLHIVLSMSPVGEVLRQRCRSFPGLVSSCVIDWYESWSDDGLRTVSKSILTVSKTQQIQIADDSIFPDRPVDQLPELKKQLIYNIIEHALQVHKTAVVFSEEYWQSIRRRNFVTPRNFVDFLQTYLKILSQKRYTCMLDIDKFKKGLDKLSQAKSEVDVMQVELEERKIILDEKTKSCTVMLTQIEEQTLETNKLQQQANTKNEELSKQSAAIEIDKSEAEAQLLQALPALEAAEQALQNLNNSEIAEIRTLKVAPKAVEDIIGCVYALKENSISNIDWGTSKGLLGDLKNELTNFDKSRLAQRSVNYTKTITSKLTDESVQKSSGAALCIYKWVLSMQKYYEVAKDVEPKRKKVREAEAMLDKAKKELTSLQQTLEQLSAESAILKEKLDAAQAEQQELADAAELMAKRLDAAQRLITGLSTEKVRWAAEADKLQKIQRQYVGDCLVTSAMMSYAGGFTFEFRNRLIQAWVSDCSDRKIPLSIEFDDKNNIKQYRPELLLVSDVEVLNWGSEGLPSDELSVMNGVMITRTSKWPLIIDPQLQTSRWIKEKEKSNQLIVRTQNDDDFLKQLENAIQYGRPFLLDNVGESLDPILTSVLEKDIRIKGSSQKTVRLGDKDVDYDNNFKLYLTSKLFNPQLPPDIFSTLSVINHCVTESGLESQLLNVVVKRERPDIEQQREKLVKTMAAANDTLKSEEEKLLVALSTATGNIVDNTELITTLEKAKAKALEVTEALASMKITAEQTEAARQNYLPVAVRGRVCYFAMSVLATINTMYQYSLQAFMDIFTKSLTDATADSNVEQRIINVIETLTDNVYNLVCTSLFEKHKLMFSFMLTTRIIMAEYNSNAIPYAELDFFVKGDFSLDDCPVLNPHNWIAPAGWKDLIKLNQIFKSSQLNQADQSVVIGSVKKFVEQCEDSNVTAKFPTITSEIFADLVNDITNNDKPWKAYWDHERPETLQLPGKIGENPFVTDLQKLCILRCLRPDRVYIAVGQFVASIIGEKYITPPVLSFDYIYKQSTRSTPILFIITPGSDPLNQIMALAKKHDFLNSRFKFVALGQGQSPIAENYVKTGITRGQWILLMNCHLLPKWLKQLDKILEPVIAVEQLIQMQSQTQEEEDGTVVENTVLQQLNKSVNEDFRLFMTTEPTDNFPLAVLQNSIKIVTEPPNSLRLNVMSTFSKLTEDQLSACPSPYFRPLIFTLAFFHASIQERQKFGKIGWNVKYDFNDSDFAISLDVISTYLTNAHLQNTEIPWESIRYLIGEVNYGGRVMDDWDRRLVSCYLGEFFGDFLFDTHQKFSFFKDDDFNYQIPPVVEVDKSLNPSVQSNLVISSLLQTSAERYGDKISPEIVDSVLKEQPSIKRIYEAYFINKIPLISTPLVFGLHSNAEISYLEAASREMWLNLAELQPRTQSADSIQKEDFLIGLCKTLETRVPTEIDLLAARKKFKIPQPTDIVLLQEIERFNRLLVVMRENILDLQRALAGEIGMSSDLDGMANMLFVGQMPQKWRKFAPATLKNLSGWMQHLINRADQYKKWLALGEPAVVWLSGLHIPESYLTALVQTCSRIKKWPLDRSALFTQVSGIVNSAEVKSKLEFGTYLQGLFLEGASWSAEHECLVSSRKKELMVQLPLVKVIPAEASRIKLRNQFKAPVYVTTARTNAMGVGLVFAADVASFDHESLWILQGVAVLLNDN</sequence>
<dbReference type="RefSeq" id="XP_067768121.1">
    <property type="nucleotide sequence ID" value="XM_067904639.1"/>
</dbReference>
<dbReference type="InterPro" id="IPR027417">
    <property type="entry name" value="P-loop_NTPase"/>
</dbReference>
<dbReference type="Gene3D" id="3.10.490.20">
    <property type="match status" value="1"/>
</dbReference>
<dbReference type="Gene3D" id="1.20.58.1120">
    <property type="match status" value="1"/>
</dbReference>
<dbReference type="InterPro" id="IPR026983">
    <property type="entry name" value="DHC"/>
</dbReference>
<dbReference type="SMART" id="SM00382">
    <property type="entry name" value="AAA"/>
    <property type="match status" value="3"/>
</dbReference>
<feature type="domain" description="AAA+ ATPase" evidence="15">
    <location>
        <begin position="2211"/>
        <end position="2358"/>
    </location>
</feature>
<dbReference type="InterPro" id="IPR043157">
    <property type="entry name" value="Dynein_AAA1S"/>
</dbReference>
<organism evidence="16 17">
    <name type="scientific">Spironucleus salmonicida</name>
    <dbReference type="NCBI Taxonomy" id="348837"/>
    <lineage>
        <taxon>Eukaryota</taxon>
        <taxon>Metamonada</taxon>
        <taxon>Diplomonadida</taxon>
        <taxon>Hexamitidae</taxon>
        <taxon>Hexamitinae</taxon>
        <taxon>Spironucleus</taxon>
    </lineage>
</organism>
<dbReference type="FunFam" id="1.20.1270.280:FF:000005">
    <property type="entry name" value="Dynein axonemal heavy chain 10"/>
    <property type="match status" value="1"/>
</dbReference>
<dbReference type="EMBL" id="AUWU02000001">
    <property type="protein sequence ID" value="KAH0577348.1"/>
    <property type="molecule type" value="Genomic_DNA"/>
</dbReference>
<dbReference type="InterPro" id="IPR024317">
    <property type="entry name" value="Dynein_heavy_chain_D4_dom"/>
</dbReference>
<dbReference type="Pfam" id="PF17852">
    <property type="entry name" value="Dynein_AAA_lid"/>
    <property type="match status" value="1"/>
</dbReference>
<dbReference type="Gene3D" id="1.20.1270.280">
    <property type="match status" value="1"/>
</dbReference>
<dbReference type="Gene3D" id="1.20.920.20">
    <property type="match status" value="1"/>
</dbReference>
<dbReference type="InterPro" id="IPR041466">
    <property type="entry name" value="Dynein_AAA5_ext"/>
</dbReference>
<dbReference type="PANTHER" id="PTHR22878">
    <property type="entry name" value="DYNEIN HEAVY CHAIN 6, AXONEMAL-LIKE-RELATED"/>
    <property type="match status" value="1"/>
</dbReference>
<dbReference type="Gene3D" id="1.10.8.1220">
    <property type="match status" value="1"/>
</dbReference>
<evidence type="ECO:0000256" key="11">
    <source>
        <dbReference type="ARBA" id="ARBA00023175"/>
    </source>
</evidence>
<dbReference type="InterPro" id="IPR035706">
    <property type="entry name" value="AAA_9"/>
</dbReference>
<dbReference type="Pfam" id="PF08385">
    <property type="entry name" value="DHC_N1"/>
    <property type="match status" value="1"/>
</dbReference>
<dbReference type="Proteomes" id="UP000018208">
    <property type="component" value="Unassembled WGS sequence"/>
</dbReference>
<keyword evidence="10" id="KW-0969">Cilium</keyword>
<evidence type="ECO:0000256" key="14">
    <source>
        <dbReference type="SAM" id="Coils"/>
    </source>
</evidence>
<keyword evidence="4" id="KW-0493">Microtubule</keyword>
<dbReference type="Gene3D" id="1.20.140.100">
    <property type="entry name" value="Dynein heavy chain, N-terminal domain 2"/>
    <property type="match status" value="1"/>
</dbReference>
<feature type="domain" description="AAA+ ATPase" evidence="15">
    <location>
        <begin position="2514"/>
        <end position="2645"/>
    </location>
</feature>
<dbReference type="FunFam" id="3.40.50.300:FF:000049">
    <property type="entry name" value="Dynein, axonemal, heavy chain 5"/>
    <property type="match status" value="1"/>
</dbReference>
<dbReference type="FunFam" id="3.20.180.20:FF:000002">
    <property type="entry name" value="Cytoplasmic dynein heavy chain 1"/>
    <property type="match status" value="1"/>
</dbReference>
<dbReference type="Pfam" id="PF18198">
    <property type="entry name" value="AAA_lid_11"/>
    <property type="match status" value="1"/>
</dbReference>
<dbReference type="FunFam" id="3.40.50.300:FF:002141">
    <property type="entry name" value="Dynein heavy chain"/>
    <property type="match status" value="1"/>
</dbReference>
<dbReference type="GO" id="GO:0045505">
    <property type="term" value="F:dynein intermediate chain binding"/>
    <property type="evidence" value="ECO:0007669"/>
    <property type="project" value="InterPro"/>
</dbReference>
<dbReference type="InterPro" id="IPR042222">
    <property type="entry name" value="Dynein_2_N"/>
</dbReference>
<dbReference type="Gene3D" id="6.10.140.1060">
    <property type="match status" value="1"/>
</dbReference>
<keyword evidence="5" id="KW-0677">Repeat</keyword>
<comment type="subcellular location">
    <subcellularLocation>
        <location evidence="1">Cytoplasm</location>
        <location evidence="1">Cytoskeleton</location>
        <location evidence="1">Cilium axoneme</location>
    </subcellularLocation>
</comment>
<dbReference type="GO" id="GO:0005930">
    <property type="term" value="C:axoneme"/>
    <property type="evidence" value="ECO:0007669"/>
    <property type="project" value="UniProtKB-SubCell"/>
</dbReference>
<evidence type="ECO:0000256" key="4">
    <source>
        <dbReference type="ARBA" id="ARBA00022701"/>
    </source>
</evidence>
<keyword evidence="11" id="KW-0505">Motor protein</keyword>
<dbReference type="FunFam" id="1.20.140.100:FF:000001">
    <property type="entry name" value="dynein heavy chain 17, axonemal"/>
    <property type="match status" value="1"/>
</dbReference>
<reference evidence="16 17" key="1">
    <citation type="journal article" date="2014" name="PLoS Genet.">
        <title>The Genome of Spironucleus salmonicida Highlights a Fish Pathogen Adapted to Fluctuating Environments.</title>
        <authorList>
            <person name="Xu F."/>
            <person name="Jerlstrom-Hultqvist J."/>
            <person name="Einarsson E."/>
            <person name="Astvaldsson A."/>
            <person name="Svard S.G."/>
            <person name="Andersson J.O."/>
        </authorList>
    </citation>
    <scope>NUCLEOTIDE SEQUENCE [LARGE SCALE GENOMIC DNA]</scope>
    <source>
        <strain evidence="16 17">ATCC 50377</strain>
    </source>
</reference>
<feature type="coiled-coil region" evidence="14">
    <location>
        <begin position="3816"/>
        <end position="3878"/>
    </location>
</feature>
<dbReference type="InterPro" id="IPR041658">
    <property type="entry name" value="AAA_lid_11"/>
</dbReference>
<dbReference type="OrthoDB" id="64868at2759"/>
<dbReference type="Gene3D" id="1.10.472.130">
    <property type="match status" value="1"/>
</dbReference>
<dbReference type="Pfam" id="PF12781">
    <property type="entry name" value="AAA_9"/>
    <property type="match status" value="1"/>
</dbReference>
<evidence type="ECO:0000256" key="2">
    <source>
        <dbReference type="ARBA" id="ARBA00008887"/>
    </source>
</evidence>
<dbReference type="KEGG" id="ssao:94294723"/>
<protein>
    <submittedName>
        <fullName evidence="16">Dynein heavy chain</fullName>
    </submittedName>
</protein>
<comment type="similarity">
    <text evidence="2">Belongs to the dynein heavy chain family.</text>
</comment>
<name>A0A9P8M0H3_9EUKA</name>
<dbReference type="Gene3D" id="1.10.8.720">
    <property type="entry name" value="Region D6 of dynein motor"/>
    <property type="match status" value="1"/>
</dbReference>
<evidence type="ECO:0000256" key="6">
    <source>
        <dbReference type="ARBA" id="ARBA00022741"/>
    </source>
</evidence>
<dbReference type="GO" id="GO:0007018">
    <property type="term" value="P:microtubule-based movement"/>
    <property type="evidence" value="ECO:0007669"/>
    <property type="project" value="InterPro"/>
</dbReference>
<dbReference type="CDD" id="cd22265">
    <property type="entry name" value="UDM1_RNF168"/>
    <property type="match status" value="1"/>
</dbReference>
<dbReference type="Pfam" id="PF12780">
    <property type="entry name" value="AAA_8"/>
    <property type="match status" value="1"/>
</dbReference>
<evidence type="ECO:0000256" key="8">
    <source>
        <dbReference type="ARBA" id="ARBA00023017"/>
    </source>
</evidence>
<dbReference type="InterPro" id="IPR013594">
    <property type="entry name" value="Dynein_heavy_tail"/>
</dbReference>
<keyword evidence="9 14" id="KW-0175">Coiled coil</keyword>
<dbReference type="Pfam" id="PF12774">
    <property type="entry name" value="AAA_6"/>
    <property type="match status" value="1"/>
</dbReference>
<dbReference type="InterPro" id="IPR043160">
    <property type="entry name" value="Dynein_C_barrel"/>
</dbReference>
<dbReference type="FunFam" id="1.20.920.20:FF:000001">
    <property type="entry name" value="dynein heavy chain 2, axonemal"/>
    <property type="match status" value="1"/>
</dbReference>
<dbReference type="Gene3D" id="1.10.287.2620">
    <property type="match status" value="1"/>
</dbReference>
<dbReference type="Gene3D" id="3.40.50.300">
    <property type="entry name" value="P-loop containing nucleotide triphosphate hydrolases"/>
    <property type="match status" value="5"/>
</dbReference>
<dbReference type="InterPro" id="IPR042219">
    <property type="entry name" value="AAA_lid_11_sf"/>
</dbReference>
<dbReference type="GO" id="GO:0030286">
    <property type="term" value="C:dynein complex"/>
    <property type="evidence" value="ECO:0007669"/>
    <property type="project" value="UniProtKB-KW"/>
</dbReference>
<dbReference type="Pfam" id="PF12775">
    <property type="entry name" value="AAA_7"/>
    <property type="match status" value="1"/>
</dbReference>
<dbReference type="Gene3D" id="1.20.920.30">
    <property type="match status" value="1"/>
</dbReference>
<dbReference type="FunFam" id="3.40.50.300:FF:000063">
    <property type="entry name" value="dynein heavy chain 6, axonemal"/>
    <property type="match status" value="1"/>
</dbReference>
<evidence type="ECO:0000256" key="12">
    <source>
        <dbReference type="ARBA" id="ARBA00023212"/>
    </source>
</evidence>
<dbReference type="PANTHER" id="PTHR22878:SF63">
    <property type="entry name" value="DYNEIN AXONEMAL HEAVY CHAIN 10"/>
    <property type="match status" value="1"/>
</dbReference>
<dbReference type="Pfam" id="PF03028">
    <property type="entry name" value="Dynein_heavy"/>
    <property type="match status" value="1"/>
</dbReference>
<evidence type="ECO:0000256" key="1">
    <source>
        <dbReference type="ARBA" id="ARBA00004430"/>
    </source>
</evidence>
<dbReference type="InterPro" id="IPR024743">
    <property type="entry name" value="Dynein_HC_stalk"/>
</dbReference>
<keyword evidence="8" id="KW-0243">Dynein</keyword>
<dbReference type="GeneID" id="94294723"/>
<dbReference type="InterPro" id="IPR042228">
    <property type="entry name" value="Dynein_linker_3"/>
</dbReference>
<gene>
    <name evidence="16" type="ORF">SS50377_20700</name>
</gene>
<dbReference type="FunFam" id="3.10.490.20:FF:000006">
    <property type="entry name" value="Dynein axonemal heavy chain 10"/>
    <property type="match status" value="1"/>
</dbReference>
<dbReference type="FunFam" id="1.10.8.1220:FF:000001">
    <property type="entry name" value="Dynein axonemal heavy chain 5"/>
    <property type="match status" value="1"/>
</dbReference>
<dbReference type="Gene3D" id="1.10.8.710">
    <property type="match status" value="1"/>
</dbReference>
<evidence type="ECO:0000256" key="7">
    <source>
        <dbReference type="ARBA" id="ARBA00022840"/>
    </source>
</evidence>
<keyword evidence="13" id="KW-0966">Cell projection</keyword>
<dbReference type="InterPro" id="IPR041589">
    <property type="entry name" value="DNAH3_AAA_lid_1"/>
</dbReference>
<feature type="domain" description="AAA+ ATPase" evidence="15">
    <location>
        <begin position="2915"/>
        <end position="3138"/>
    </location>
</feature>
<feature type="coiled-coil region" evidence="14">
    <location>
        <begin position="3653"/>
        <end position="3696"/>
    </location>
</feature>
<dbReference type="Pfam" id="PF08393">
    <property type="entry name" value="DHC_N2"/>
    <property type="match status" value="1"/>
</dbReference>
<dbReference type="InterPro" id="IPR041228">
    <property type="entry name" value="Dynein_C"/>
</dbReference>
<evidence type="ECO:0000259" key="15">
    <source>
        <dbReference type="SMART" id="SM00382"/>
    </source>
</evidence>
<dbReference type="GO" id="GO:0051959">
    <property type="term" value="F:dynein light intermediate chain binding"/>
    <property type="evidence" value="ECO:0007669"/>
    <property type="project" value="InterPro"/>
</dbReference>
<dbReference type="FunFam" id="1.10.287.2620:FF:000001">
    <property type="entry name" value="Cytoplasmic dynein heavy chain 1"/>
    <property type="match status" value="1"/>
</dbReference>
<proteinExistence type="inferred from homology"/>
<evidence type="ECO:0000256" key="3">
    <source>
        <dbReference type="ARBA" id="ARBA00022490"/>
    </source>
</evidence>
<dbReference type="GO" id="GO:0005524">
    <property type="term" value="F:ATP binding"/>
    <property type="evidence" value="ECO:0007669"/>
    <property type="project" value="UniProtKB-KW"/>
</dbReference>